<dbReference type="EC" id="4.1.2.25" evidence="4"/>
<dbReference type="PANTHER" id="PTHR42844">
    <property type="entry name" value="DIHYDRONEOPTERIN ALDOLASE 1-RELATED"/>
    <property type="match status" value="1"/>
</dbReference>
<accession>A0A8E2DIR0</accession>
<evidence type="ECO:0000256" key="1">
    <source>
        <dbReference type="ARBA" id="ARBA00001353"/>
    </source>
</evidence>
<evidence type="ECO:0000256" key="6">
    <source>
        <dbReference type="ARBA" id="ARBA00023239"/>
    </source>
</evidence>
<keyword evidence="10" id="KW-1185">Reference proteome</keyword>
<dbReference type="GO" id="GO:0005737">
    <property type="term" value="C:cytoplasm"/>
    <property type="evidence" value="ECO:0007669"/>
    <property type="project" value="TreeGrafter"/>
</dbReference>
<reference evidence="9 10" key="1">
    <citation type="submission" date="2016-07" db="EMBL/GenBank/DDBJ databases">
        <title>Draft genome of the white-rot fungus Obba rivulosa 3A-2.</title>
        <authorList>
            <consortium name="DOE Joint Genome Institute"/>
            <person name="Miettinen O."/>
            <person name="Riley R."/>
            <person name="Acob R."/>
            <person name="Barry K."/>
            <person name="Cullen D."/>
            <person name="De Vries R."/>
            <person name="Hainaut M."/>
            <person name="Hatakka A."/>
            <person name="Henrissat B."/>
            <person name="Hilden K."/>
            <person name="Kuo R."/>
            <person name="Labutti K."/>
            <person name="Lipzen A."/>
            <person name="Makela M.R."/>
            <person name="Sandor L."/>
            <person name="Spatafora J.W."/>
            <person name="Grigoriev I.V."/>
            <person name="Hibbett D.S."/>
        </authorList>
    </citation>
    <scope>NUCLEOTIDE SEQUENCE [LARGE SCALE GENOMIC DNA]</scope>
    <source>
        <strain evidence="9 10">3A-2</strain>
    </source>
</reference>
<gene>
    <name evidence="9" type="ORF">OBBRIDRAFT_86022</name>
</gene>
<keyword evidence="6" id="KW-0456">Lyase</keyword>
<comment type="similarity">
    <text evidence="3">Belongs to the DHNA family.</text>
</comment>
<dbReference type="PANTHER" id="PTHR42844:SF1">
    <property type="entry name" value="DIHYDRONEOPTERIN ALDOLASE 1-RELATED"/>
    <property type="match status" value="1"/>
</dbReference>
<evidence type="ECO:0000256" key="4">
    <source>
        <dbReference type="ARBA" id="ARBA00013043"/>
    </source>
</evidence>
<dbReference type="SUPFAM" id="SSF55620">
    <property type="entry name" value="Tetrahydrobiopterin biosynthesis enzymes-like"/>
    <property type="match status" value="2"/>
</dbReference>
<dbReference type="GO" id="GO:0046656">
    <property type="term" value="P:folic acid biosynthetic process"/>
    <property type="evidence" value="ECO:0007669"/>
    <property type="project" value="UniProtKB-KW"/>
</dbReference>
<dbReference type="NCBIfam" id="TIGR00526">
    <property type="entry name" value="folB_dom"/>
    <property type="match status" value="1"/>
</dbReference>
<dbReference type="EMBL" id="KV722451">
    <property type="protein sequence ID" value="OCH88512.1"/>
    <property type="molecule type" value="Genomic_DNA"/>
</dbReference>
<comment type="pathway">
    <text evidence="2">Cofactor biosynthesis; tetrahydrofolate biosynthesis; 2-amino-4-hydroxy-6-hydroxymethyl-7,8-dihydropteridine diphosphate from 7,8-dihydroneopterin triphosphate: step 3/4.</text>
</comment>
<dbReference type="AlphaFoldDB" id="A0A8E2DIR0"/>
<dbReference type="Gene3D" id="3.30.1130.10">
    <property type="match status" value="2"/>
</dbReference>
<dbReference type="GO" id="GO:0004150">
    <property type="term" value="F:dihydroneopterin aldolase activity"/>
    <property type="evidence" value="ECO:0007669"/>
    <property type="project" value="UniProtKB-EC"/>
</dbReference>
<keyword evidence="5" id="KW-0289">Folate biosynthesis</keyword>
<evidence type="ECO:0000256" key="3">
    <source>
        <dbReference type="ARBA" id="ARBA00005708"/>
    </source>
</evidence>
<dbReference type="InterPro" id="IPR006157">
    <property type="entry name" value="FolB_dom"/>
</dbReference>
<protein>
    <recommendedName>
        <fullName evidence="4">dihydroneopterin aldolase</fullName>
        <ecNumber evidence="4">4.1.2.25</ecNumber>
    </recommendedName>
    <alternativeName>
        <fullName evidence="7">7,8-dihydroneopterin aldolase</fullName>
    </alternativeName>
</protein>
<name>A0A8E2DIR0_9APHY</name>
<organism evidence="9 10">
    <name type="scientific">Obba rivulosa</name>
    <dbReference type="NCBI Taxonomy" id="1052685"/>
    <lineage>
        <taxon>Eukaryota</taxon>
        <taxon>Fungi</taxon>
        <taxon>Dikarya</taxon>
        <taxon>Basidiomycota</taxon>
        <taxon>Agaricomycotina</taxon>
        <taxon>Agaricomycetes</taxon>
        <taxon>Polyporales</taxon>
        <taxon>Gelatoporiaceae</taxon>
        <taxon>Obba</taxon>
    </lineage>
</organism>
<dbReference type="InterPro" id="IPR043133">
    <property type="entry name" value="GTP-CH-I_C/QueF"/>
</dbReference>
<evidence type="ECO:0000259" key="8">
    <source>
        <dbReference type="SMART" id="SM00905"/>
    </source>
</evidence>
<dbReference type="OrthoDB" id="5425486at2759"/>
<feature type="domain" description="Dihydroneopterin aldolase/epimerase" evidence="8">
    <location>
        <begin position="150"/>
        <end position="254"/>
    </location>
</feature>
<dbReference type="InterPro" id="IPR006156">
    <property type="entry name" value="Dihydroneopterin_aldolase"/>
</dbReference>
<proteinExistence type="inferred from homology"/>
<evidence type="ECO:0000256" key="2">
    <source>
        <dbReference type="ARBA" id="ARBA00005013"/>
    </source>
</evidence>
<dbReference type="SMART" id="SM00905">
    <property type="entry name" value="FolB"/>
    <property type="match status" value="2"/>
</dbReference>
<sequence>MSTGMPIDDISSDVVYLSSLSVSANIGPDWWGRARAQPLSISVSIHLQDTALNAAAADDDVTASVHYGHLCKDVLALAEKPGAAWRSAVELAKDVARLAAQKAAGRAREVRVVVCSAKMVPLAEEYAVEVTVSDLEGDLVVAMVQRRVKVTVKDLVIPVIIGVNPPEREKKQRVVTDIVVFEKVLQPHFVDYPGLVAKLAQKMEATAYLTLEKFALELVREVCLASVAVEKVAVRAAKPSALAFADVAGVQICRPRSVFVNPA</sequence>
<evidence type="ECO:0000256" key="5">
    <source>
        <dbReference type="ARBA" id="ARBA00022909"/>
    </source>
</evidence>
<feature type="domain" description="Dihydroneopterin aldolase/epimerase" evidence="8">
    <location>
        <begin position="15"/>
        <end position="134"/>
    </location>
</feature>
<dbReference type="Proteomes" id="UP000250043">
    <property type="component" value="Unassembled WGS sequence"/>
</dbReference>
<evidence type="ECO:0000313" key="9">
    <source>
        <dbReference type="EMBL" id="OCH88512.1"/>
    </source>
</evidence>
<evidence type="ECO:0000256" key="7">
    <source>
        <dbReference type="ARBA" id="ARBA00032903"/>
    </source>
</evidence>
<evidence type="ECO:0000313" key="10">
    <source>
        <dbReference type="Proteomes" id="UP000250043"/>
    </source>
</evidence>
<comment type="catalytic activity">
    <reaction evidence="1">
        <text>7,8-dihydroneopterin = 6-hydroxymethyl-7,8-dihydropterin + glycolaldehyde</text>
        <dbReference type="Rhea" id="RHEA:10540"/>
        <dbReference type="ChEBI" id="CHEBI:17001"/>
        <dbReference type="ChEBI" id="CHEBI:17071"/>
        <dbReference type="ChEBI" id="CHEBI:44841"/>
        <dbReference type="EC" id="4.1.2.25"/>
    </reaction>
</comment>
<dbReference type="Pfam" id="PF02152">
    <property type="entry name" value="FolB"/>
    <property type="match status" value="2"/>
</dbReference>